<dbReference type="Gene3D" id="2.30.180.10">
    <property type="entry name" value="FAS1 domain"/>
    <property type="match status" value="1"/>
</dbReference>
<feature type="signal peptide" evidence="1">
    <location>
        <begin position="1"/>
        <end position="21"/>
    </location>
</feature>
<dbReference type="SUPFAM" id="SSF82153">
    <property type="entry name" value="FAS1 domain"/>
    <property type="match status" value="1"/>
</dbReference>
<dbReference type="EMBL" id="JBHSTZ010000015">
    <property type="protein sequence ID" value="MFC6380937.1"/>
    <property type="molecule type" value="Genomic_DNA"/>
</dbReference>
<dbReference type="InterPro" id="IPR036378">
    <property type="entry name" value="FAS1_dom_sf"/>
</dbReference>
<dbReference type="PANTHER" id="PTHR10900">
    <property type="entry name" value="PERIOSTIN-RELATED"/>
    <property type="match status" value="1"/>
</dbReference>
<dbReference type="PROSITE" id="PS50213">
    <property type="entry name" value="FAS1"/>
    <property type="match status" value="1"/>
</dbReference>
<dbReference type="Proteomes" id="UP001596264">
    <property type="component" value="Unassembled WGS sequence"/>
</dbReference>
<feature type="chain" id="PRO_5046360804" evidence="1">
    <location>
        <begin position="22"/>
        <end position="184"/>
    </location>
</feature>
<proteinExistence type="predicted"/>
<organism evidence="3 4">
    <name type="scientific">Psychrobacter glacincola</name>
    <dbReference type="NCBI Taxonomy" id="56810"/>
    <lineage>
        <taxon>Bacteria</taxon>
        <taxon>Pseudomonadati</taxon>
        <taxon>Pseudomonadota</taxon>
        <taxon>Gammaproteobacteria</taxon>
        <taxon>Moraxellales</taxon>
        <taxon>Moraxellaceae</taxon>
        <taxon>Psychrobacter</taxon>
    </lineage>
</organism>
<dbReference type="PROSITE" id="PS51257">
    <property type="entry name" value="PROKAR_LIPOPROTEIN"/>
    <property type="match status" value="1"/>
</dbReference>
<dbReference type="Pfam" id="PF02469">
    <property type="entry name" value="Fasciclin"/>
    <property type="match status" value="1"/>
</dbReference>
<dbReference type="RefSeq" id="WP_201561878.1">
    <property type="nucleotide sequence ID" value="NZ_CAJGZK010000005.1"/>
</dbReference>
<dbReference type="PANTHER" id="PTHR10900:SF77">
    <property type="entry name" value="FI19380P1"/>
    <property type="match status" value="1"/>
</dbReference>
<dbReference type="SMART" id="SM00554">
    <property type="entry name" value="FAS1"/>
    <property type="match status" value="1"/>
</dbReference>
<reference evidence="4" key="1">
    <citation type="journal article" date="2019" name="Int. J. Syst. Evol. Microbiol.">
        <title>The Global Catalogue of Microorganisms (GCM) 10K type strain sequencing project: providing services to taxonomists for standard genome sequencing and annotation.</title>
        <authorList>
            <consortium name="The Broad Institute Genomics Platform"/>
            <consortium name="The Broad Institute Genome Sequencing Center for Infectious Disease"/>
            <person name="Wu L."/>
            <person name="Ma J."/>
        </authorList>
    </citation>
    <scope>NUCLEOTIDE SEQUENCE [LARGE SCALE GENOMIC DNA]</scope>
    <source>
        <strain evidence="4">CCM 2050</strain>
    </source>
</reference>
<protein>
    <submittedName>
        <fullName evidence="3">Fasciclin domain-containing protein</fullName>
    </submittedName>
</protein>
<gene>
    <name evidence="3" type="ORF">ACFP58_05570</name>
</gene>
<evidence type="ECO:0000313" key="4">
    <source>
        <dbReference type="Proteomes" id="UP001596264"/>
    </source>
</evidence>
<name>A0ABW1W7N1_9GAMM</name>
<dbReference type="InterPro" id="IPR000782">
    <property type="entry name" value="FAS1_domain"/>
</dbReference>
<evidence type="ECO:0000313" key="3">
    <source>
        <dbReference type="EMBL" id="MFC6380937.1"/>
    </source>
</evidence>
<accession>A0ABW1W7N1</accession>
<keyword evidence="4" id="KW-1185">Reference proteome</keyword>
<comment type="caution">
    <text evidence="3">The sequence shown here is derived from an EMBL/GenBank/DDBJ whole genome shotgun (WGS) entry which is preliminary data.</text>
</comment>
<keyword evidence="1" id="KW-0732">Signal</keyword>
<feature type="domain" description="FAS1" evidence="2">
    <location>
        <begin position="44"/>
        <end position="181"/>
    </location>
</feature>
<sequence>MKIIKIAAIGTLAVSMAGLSACNNIMPAKSAPMKAPMHSQSMAKMNVVQIAQSNPDFSVLVEAVVAADLAGALSNPNANYTILAPTNAAFMQALQENNMTKAQLFANKPLLTKILSYHVINAAAPIYAKDVRPGNVTMLSTDTLMVTAQGKLMDESGRTANLLKTDITASNGVIHVIDRVLMPR</sequence>
<evidence type="ECO:0000259" key="2">
    <source>
        <dbReference type="PROSITE" id="PS50213"/>
    </source>
</evidence>
<evidence type="ECO:0000256" key="1">
    <source>
        <dbReference type="SAM" id="SignalP"/>
    </source>
</evidence>
<dbReference type="InterPro" id="IPR050904">
    <property type="entry name" value="Adhesion/Biosynth-related"/>
</dbReference>